<dbReference type="GO" id="GO:0006396">
    <property type="term" value="P:RNA processing"/>
    <property type="evidence" value="ECO:0007669"/>
    <property type="project" value="InterPro"/>
</dbReference>
<evidence type="ECO:0000256" key="2">
    <source>
        <dbReference type="ARBA" id="ARBA00022679"/>
    </source>
</evidence>
<evidence type="ECO:0000313" key="4">
    <source>
        <dbReference type="EMBL" id="OGZ88824.1"/>
    </source>
</evidence>
<evidence type="ECO:0000256" key="1">
    <source>
        <dbReference type="ARBA" id="ARBA00022603"/>
    </source>
</evidence>
<accession>A0A1G2JNW7</accession>
<evidence type="ECO:0000313" key="5">
    <source>
        <dbReference type="Proteomes" id="UP000178935"/>
    </source>
</evidence>
<feature type="domain" description="tRNA/rRNA methyltransferase SpoU type" evidence="3">
    <location>
        <begin position="4"/>
        <end position="157"/>
    </location>
</feature>
<gene>
    <name evidence="4" type="ORF">A2561_05035</name>
</gene>
<dbReference type="PANTHER" id="PTHR46429:SF1">
    <property type="entry name" value="23S RRNA (GUANOSINE-2'-O-)-METHYLTRANSFERASE RLMB"/>
    <property type="match status" value="1"/>
</dbReference>
<proteinExistence type="predicted"/>
<comment type="caution">
    <text evidence="4">The sequence shown here is derived from an EMBL/GenBank/DDBJ whole genome shotgun (WGS) entry which is preliminary data.</text>
</comment>
<dbReference type="InterPro" id="IPR004441">
    <property type="entry name" value="rRNA_MeTrfase_TrmH"/>
</dbReference>
<keyword evidence="1" id="KW-0489">Methyltransferase</keyword>
<keyword evidence="2" id="KW-0808">Transferase</keyword>
<dbReference type="GO" id="GO:0008173">
    <property type="term" value="F:RNA methyltransferase activity"/>
    <property type="evidence" value="ECO:0007669"/>
    <property type="project" value="InterPro"/>
</dbReference>
<dbReference type="EMBL" id="MHPU01000016">
    <property type="protein sequence ID" value="OGZ88824.1"/>
    <property type="molecule type" value="Genomic_DNA"/>
</dbReference>
<dbReference type="Proteomes" id="UP000178935">
    <property type="component" value="Unassembled WGS sequence"/>
</dbReference>
<organism evidence="4 5">
    <name type="scientific">Candidatus Staskawiczbacteria bacterium RIFOXYD1_FULL_32_13</name>
    <dbReference type="NCBI Taxonomy" id="1802234"/>
    <lineage>
        <taxon>Bacteria</taxon>
        <taxon>Candidatus Staskawicziibacteriota</taxon>
    </lineage>
</organism>
<name>A0A1G2JNW7_9BACT</name>
<dbReference type="InterPro" id="IPR029026">
    <property type="entry name" value="tRNA_m1G_MTases_N"/>
</dbReference>
<evidence type="ECO:0000259" key="3">
    <source>
        <dbReference type="Pfam" id="PF00588"/>
    </source>
</evidence>
<dbReference type="GO" id="GO:0032259">
    <property type="term" value="P:methylation"/>
    <property type="evidence" value="ECO:0007669"/>
    <property type="project" value="UniProtKB-KW"/>
</dbReference>
<protein>
    <recommendedName>
        <fullName evidence="3">tRNA/rRNA methyltransferase SpoU type domain-containing protein</fullName>
    </recommendedName>
</protein>
<dbReference type="AlphaFoldDB" id="A0A1G2JNW7"/>
<dbReference type="GO" id="GO:0003723">
    <property type="term" value="F:RNA binding"/>
    <property type="evidence" value="ECO:0007669"/>
    <property type="project" value="InterPro"/>
</dbReference>
<dbReference type="InterPro" id="IPR029028">
    <property type="entry name" value="Alpha/beta_knot_MTases"/>
</dbReference>
<dbReference type="Gene3D" id="3.40.1280.10">
    <property type="match status" value="1"/>
</dbReference>
<dbReference type="SUPFAM" id="SSF75217">
    <property type="entry name" value="alpha/beta knot"/>
    <property type="match status" value="1"/>
</dbReference>
<dbReference type="InterPro" id="IPR001537">
    <property type="entry name" value="SpoU_MeTrfase"/>
</dbReference>
<reference evidence="4 5" key="1">
    <citation type="journal article" date="2016" name="Nat. Commun.">
        <title>Thousands of microbial genomes shed light on interconnected biogeochemical processes in an aquifer system.</title>
        <authorList>
            <person name="Anantharaman K."/>
            <person name="Brown C.T."/>
            <person name="Hug L.A."/>
            <person name="Sharon I."/>
            <person name="Castelle C.J."/>
            <person name="Probst A.J."/>
            <person name="Thomas B.C."/>
            <person name="Singh A."/>
            <person name="Wilkins M.J."/>
            <person name="Karaoz U."/>
            <person name="Brodie E.L."/>
            <person name="Williams K.H."/>
            <person name="Hubbard S.S."/>
            <person name="Banfield J.F."/>
        </authorList>
    </citation>
    <scope>NUCLEOTIDE SEQUENCE [LARGE SCALE GENOMIC DNA]</scope>
</reference>
<sequence>MKEFYVICDNIRSLENIGSIFRTADALGVTKIFLCGISGKAPIGETQENFLKRKGAIAQKTALGAEETISFEYHKETWRLINKLKKDKINIVALEQDKKSILYTKFKPKFPLALILGNEVDGVSKKVLSLCDKIIELPMAGLKESLNVAVSFGIAGYEINKYRD</sequence>
<dbReference type="GO" id="GO:0005829">
    <property type="term" value="C:cytosol"/>
    <property type="evidence" value="ECO:0007669"/>
    <property type="project" value="TreeGrafter"/>
</dbReference>
<dbReference type="PANTHER" id="PTHR46429">
    <property type="entry name" value="23S RRNA (GUANOSINE-2'-O-)-METHYLTRANSFERASE RLMB"/>
    <property type="match status" value="1"/>
</dbReference>
<dbReference type="Pfam" id="PF00588">
    <property type="entry name" value="SpoU_methylase"/>
    <property type="match status" value="1"/>
</dbReference>